<feature type="compositionally biased region" description="Acidic residues" evidence="1">
    <location>
        <begin position="279"/>
        <end position="288"/>
    </location>
</feature>
<keyword evidence="3" id="KW-1185">Reference proteome</keyword>
<evidence type="ECO:0000313" key="2">
    <source>
        <dbReference type="EMBL" id="CAG5084735.1"/>
    </source>
</evidence>
<gene>
    <name evidence="2" type="ORF">OKIOD_LOCUS2281</name>
</gene>
<reference evidence="2 3" key="1">
    <citation type="submission" date="2021-04" db="EMBL/GenBank/DDBJ databases">
        <authorList>
            <person name="Bliznina A."/>
        </authorList>
    </citation>
    <scope>NUCLEOTIDE SEQUENCE [LARGE SCALE GENOMIC DNA]</scope>
</reference>
<feature type="compositionally biased region" description="Low complexity" evidence="1">
    <location>
        <begin position="201"/>
        <end position="221"/>
    </location>
</feature>
<feature type="compositionally biased region" description="Low complexity" evidence="1">
    <location>
        <begin position="97"/>
        <end position="114"/>
    </location>
</feature>
<organism evidence="2 3">
    <name type="scientific">Oikopleura dioica</name>
    <name type="common">Tunicate</name>
    <dbReference type="NCBI Taxonomy" id="34765"/>
    <lineage>
        <taxon>Eukaryota</taxon>
        <taxon>Metazoa</taxon>
        <taxon>Chordata</taxon>
        <taxon>Tunicata</taxon>
        <taxon>Appendicularia</taxon>
        <taxon>Copelata</taxon>
        <taxon>Oikopleuridae</taxon>
        <taxon>Oikopleura</taxon>
    </lineage>
</organism>
<name>A0ABN7RXA1_OIKDI</name>
<sequence>MTVILTDEEARIRAERLRRDHDQLEKLLDRAEKYIRQLDQTKSTENLSMPLPTPMSVKLLSDERPIKSPTPSYRSETKSPAPDIRNQIMSPTERMKQITIDTDSDSQSSFSQSIHLSGRDNFQKTPDELATSAQRLSKESAKSTDFSEKTEASEKTASKAVSIASPRSTGSSKKQVSVRIASPASESRATSQRPSSRKSGSKSPSVLKSSTRSSKSSGTKSPKPKPMRQMEVMLIPSDSDSDWSQLAGPSTSKASKARLAAQTRQKPANKSFNSVMNALDDDDSFQFD</sequence>
<feature type="compositionally biased region" description="Polar residues" evidence="1">
    <location>
        <begin position="262"/>
        <end position="276"/>
    </location>
</feature>
<feature type="compositionally biased region" description="Polar residues" evidence="1">
    <location>
        <begin position="165"/>
        <end position="175"/>
    </location>
</feature>
<evidence type="ECO:0000313" key="3">
    <source>
        <dbReference type="Proteomes" id="UP001158576"/>
    </source>
</evidence>
<proteinExistence type="predicted"/>
<feature type="compositionally biased region" description="Basic and acidic residues" evidence="1">
    <location>
        <begin position="117"/>
        <end position="127"/>
    </location>
</feature>
<evidence type="ECO:0000256" key="1">
    <source>
        <dbReference type="SAM" id="MobiDB-lite"/>
    </source>
</evidence>
<feature type="compositionally biased region" description="Basic and acidic residues" evidence="1">
    <location>
        <begin position="136"/>
        <end position="157"/>
    </location>
</feature>
<dbReference type="Proteomes" id="UP001158576">
    <property type="component" value="Chromosome PAR"/>
</dbReference>
<accession>A0ABN7RXA1</accession>
<dbReference type="EMBL" id="OU015568">
    <property type="protein sequence ID" value="CAG5084735.1"/>
    <property type="molecule type" value="Genomic_DNA"/>
</dbReference>
<feature type="region of interest" description="Disordered" evidence="1">
    <location>
        <begin position="39"/>
        <end position="288"/>
    </location>
</feature>
<protein>
    <submittedName>
        <fullName evidence="2">Oidioi.mRNA.OKI2018_I69.PAR.g10723.t1.cds</fullName>
    </submittedName>
</protein>
<feature type="compositionally biased region" description="Polar residues" evidence="1">
    <location>
        <begin position="242"/>
        <end position="254"/>
    </location>
</feature>